<dbReference type="EMBL" id="BSOP01000030">
    <property type="protein sequence ID" value="GLR52450.1"/>
    <property type="molecule type" value="Genomic_DNA"/>
</dbReference>
<dbReference type="InterPro" id="IPR032623">
    <property type="entry name" value="FecR_N"/>
</dbReference>
<feature type="domain" description="FecR N-terminal" evidence="4">
    <location>
        <begin position="30"/>
        <end position="71"/>
    </location>
</feature>
<evidence type="ECO:0000256" key="2">
    <source>
        <dbReference type="SAM" id="Phobius"/>
    </source>
</evidence>
<dbReference type="Pfam" id="PF04773">
    <property type="entry name" value="FecR"/>
    <property type="match status" value="1"/>
</dbReference>
<protein>
    <submittedName>
        <fullName evidence="5">Iron dicitrate transporter FecR</fullName>
    </submittedName>
</protein>
<evidence type="ECO:0000259" key="3">
    <source>
        <dbReference type="Pfam" id="PF04773"/>
    </source>
</evidence>
<keyword evidence="2" id="KW-0812">Transmembrane</keyword>
<proteinExistence type="predicted"/>
<keyword evidence="6" id="KW-1185">Reference proteome</keyword>
<dbReference type="InterPro" id="IPR006860">
    <property type="entry name" value="FecR"/>
</dbReference>
<comment type="caution">
    <text evidence="5">The sequence shown here is derived from an EMBL/GenBank/DDBJ whole genome shotgun (WGS) entry which is preliminary data.</text>
</comment>
<sequence length="331" mass="36071">MPIVYKAGPRLREKSMRGNRANQIQRKRNREATDWLLRNRDPAQTAEEKAHFEDWLSDPENCRTYRIAETLMGDARSAIQSDPVLRNIRTEPRSRAKPVLSAIVLLACATATFLALDGPMRLKADALSGVGEMPVLTLEDGSVVQMNASSAIAVDFDEERRTIRLLRGQAFFRVASVPERPFTVEAGDTRVTALGTAFDVRYGALDTEVTVTEHTVLLEPGGAGSSSMRVSQGEQASYDRASGKTDVQPVDGIVALAWQRGQLAVENAPLSYVIEEVGRHFSGRIVLAGSGLANRRVSGTITVSDTTAALSFIRQALGVKVTRIGPLIVIR</sequence>
<organism evidence="5 6">
    <name type="scientific">Shinella yambaruensis</name>
    <dbReference type="NCBI Taxonomy" id="415996"/>
    <lineage>
        <taxon>Bacteria</taxon>
        <taxon>Pseudomonadati</taxon>
        <taxon>Pseudomonadota</taxon>
        <taxon>Alphaproteobacteria</taxon>
        <taxon>Hyphomicrobiales</taxon>
        <taxon>Rhizobiaceae</taxon>
        <taxon>Shinella</taxon>
    </lineage>
</organism>
<evidence type="ECO:0000259" key="4">
    <source>
        <dbReference type="Pfam" id="PF16220"/>
    </source>
</evidence>
<dbReference type="PIRSF" id="PIRSF018266">
    <property type="entry name" value="FecR"/>
    <property type="match status" value="1"/>
</dbReference>
<feature type="transmembrane region" description="Helical" evidence="2">
    <location>
        <begin position="99"/>
        <end position="116"/>
    </location>
</feature>
<dbReference type="PANTHER" id="PTHR30273">
    <property type="entry name" value="PERIPLASMIC SIGNAL SENSOR AND SIGMA FACTOR ACTIVATOR FECR-RELATED"/>
    <property type="match status" value="1"/>
</dbReference>
<dbReference type="Gene3D" id="2.60.120.1440">
    <property type="match status" value="1"/>
</dbReference>
<gene>
    <name evidence="5" type="primary">fecR</name>
    <name evidence="5" type="ORF">GCM10007923_36640</name>
</gene>
<accession>A0ABQ5ZI30</accession>
<dbReference type="Pfam" id="PF16220">
    <property type="entry name" value="DUF4880"/>
    <property type="match status" value="1"/>
</dbReference>
<name>A0ABQ5ZI30_9HYPH</name>
<reference evidence="6" key="1">
    <citation type="journal article" date="2019" name="Int. J. Syst. Evol. Microbiol.">
        <title>The Global Catalogue of Microorganisms (GCM) 10K type strain sequencing project: providing services to taxonomists for standard genome sequencing and annotation.</title>
        <authorList>
            <consortium name="The Broad Institute Genomics Platform"/>
            <consortium name="The Broad Institute Genome Sequencing Center for Infectious Disease"/>
            <person name="Wu L."/>
            <person name="Ma J."/>
        </authorList>
    </citation>
    <scope>NUCLEOTIDE SEQUENCE [LARGE SCALE GENOMIC DNA]</scope>
    <source>
        <strain evidence="6">NBRC 102122</strain>
    </source>
</reference>
<dbReference type="Gene3D" id="3.55.50.30">
    <property type="match status" value="1"/>
</dbReference>
<keyword evidence="2" id="KW-0472">Membrane</keyword>
<dbReference type="Proteomes" id="UP001156702">
    <property type="component" value="Unassembled WGS sequence"/>
</dbReference>
<dbReference type="InterPro" id="IPR012373">
    <property type="entry name" value="Ferrdict_sens_TM"/>
</dbReference>
<dbReference type="PANTHER" id="PTHR30273:SF2">
    <property type="entry name" value="PROTEIN FECR"/>
    <property type="match status" value="1"/>
</dbReference>
<feature type="region of interest" description="Disordered" evidence="1">
    <location>
        <begin position="222"/>
        <end position="244"/>
    </location>
</feature>
<evidence type="ECO:0000313" key="6">
    <source>
        <dbReference type="Proteomes" id="UP001156702"/>
    </source>
</evidence>
<feature type="domain" description="FecR protein" evidence="3">
    <location>
        <begin position="128"/>
        <end position="216"/>
    </location>
</feature>
<evidence type="ECO:0000256" key="1">
    <source>
        <dbReference type="SAM" id="MobiDB-lite"/>
    </source>
</evidence>
<evidence type="ECO:0000313" key="5">
    <source>
        <dbReference type="EMBL" id="GLR52450.1"/>
    </source>
</evidence>
<keyword evidence="2" id="KW-1133">Transmembrane helix</keyword>
<feature type="compositionally biased region" description="Polar residues" evidence="1">
    <location>
        <begin position="225"/>
        <end position="235"/>
    </location>
</feature>